<dbReference type="Pfam" id="PF06742">
    <property type="entry name" value="DUF1214"/>
    <property type="match status" value="1"/>
</dbReference>
<name>A0A1X9N8G0_9GAMM</name>
<dbReference type="STRING" id="716816.BST96_00480"/>
<gene>
    <name evidence="3" type="ORF">BST96_00480</name>
</gene>
<evidence type="ECO:0008006" key="5">
    <source>
        <dbReference type="Google" id="ProtNLM"/>
    </source>
</evidence>
<dbReference type="Gene3D" id="2.60.120.600">
    <property type="entry name" value="Domain of unknown function DUF1214, C-terminal domain"/>
    <property type="match status" value="1"/>
</dbReference>
<proteinExistence type="predicted"/>
<evidence type="ECO:0000313" key="4">
    <source>
        <dbReference type="Proteomes" id="UP000193450"/>
    </source>
</evidence>
<feature type="domain" description="DUF1254" evidence="2">
    <location>
        <begin position="77"/>
        <end position="209"/>
    </location>
</feature>
<dbReference type="EMBL" id="CP019343">
    <property type="protein sequence ID" value="ARN72722.1"/>
    <property type="molecule type" value="Genomic_DNA"/>
</dbReference>
<dbReference type="Proteomes" id="UP000193450">
    <property type="component" value="Chromosome"/>
</dbReference>
<dbReference type="InterPro" id="IPR010621">
    <property type="entry name" value="DUF1214"/>
</dbReference>
<evidence type="ECO:0000259" key="1">
    <source>
        <dbReference type="Pfam" id="PF06742"/>
    </source>
</evidence>
<dbReference type="SUPFAM" id="SSF160935">
    <property type="entry name" value="VPA0735-like"/>
    <property type="match status" value="1"/>
</dbReference>
<sequence>MKSASIKILIALVVALVVAGGSYWQVNFNKDWRQQYAYSKGVDALIYAFPYYLNTVLRYKWGQPEAPEGQQVPVDAINQFWHATFVDPKNYRDGGAPNADTLYSPAWLYAKEQPIIITVPEIPGERYFAIELAGFDSDNFAYISKRLHGNGGGNYAIVPPGWQGDLPDDVEFVAHNPTPWFYAMARIYADFNDPSDQAVVAAIQSQMQIVGLSDWGQENPPRPAHPPVPDVGEFSDVLLESDVVSYMKKMVISDPMSFWRTVNHAMTVNGVPERDQRYLNDWAALHIGPNQDVSQAEENEQAGLAKAVLDGIMIMRAHATSEENKVNGWGVPPVGFGRSGIHGNFYIRGAIQSMRGIVANDAEEAMYMARAKDQNGDSITSEHTYELRFPPGLTPPARFFWSLTVYDQDANLMLNDYDRYAISGNSGDLIYEDDGSLRILIGGKPPEGMVGNWLPAGESFTRITLRVYGPEKAMIERTWKPPQLKRL</sequence>
<dbReference type="OrthoDB" id="272779at2"/>
<protein>
    <recommendedName>
        <fullName evidence="5">DUF1254 domain-containing protein</fullName>
    </recommendedName>
</protein>
<dbReference type="InterPro" id="IPR037049">
    <property type="entry name" value="DUF1214_C_sf"/>
</dbReference>
<dbReference type="KEGG" id="osg:BST96_00480"/>
<feature type="domain" description="DUF1214" evidence="1">
    <location>
        <begin position="364"/>
        <end position="472"/>
    </location>
</feature>
<dbReference type="InterPro" id="IPR037050">
    <property type="entry name" value="DUF1254_sf"/>
</dbReference>
<accession>A0A1X9N8G0</accession>
<dbReference type="Pfam" id="PF06863">
    <property type="entry name" value="DUF1254"/>
    <property type="match status" value="1"/>
</dbReference>
<dbReference type="InterPro" id="IPR010679">
    <property type="entry name" value="DUF1254"/>
</dbReference>
<dbReference type="PANTHER" id="PTHR36509:SF2">
    <property type="entry name" value="BLL3101 PROTEIN"/>
    <property type="match status" value="1"/>
</dbReference>
<evidence type="ECO:0000313" key="3">
    <source>
        <dbReference type="EMBL" id="ARN72722.1"/>
    </source>
</evidence>
<dbReference type="AlphaFoldDB" id="A0A1X9N8G0"/>
<dbReference type="Gene3D" id="2.60.40.1610">
    <property type="entry name" value="Domain of unknown function DUF1254"/>
    <property type="match status" value="1"/>
</dbReference>
<keyword evidence="4" id="KW-1185">Reference proteome</keyword>
<evidence type="ECO:0000259" key="2">
    <source>
        <dbReference type="Pfam" id="PF06863"/>
    </source>
</evidence>
<organism evidence="3 4">
    <name type="scientific">Oceanicoccus sagamiensis</name>
    <dbReference type="NCBI Taxonomy" id="716816"/>
    <lineage>
        <taxon>Bacteria</taxon>
        <taxon>Pseudomonadati</taxon>
        <taxon>Pseudomonadota</taxon>
        <taxon>Gammaproteobacteria</taxon>
        <taxon>Cellvibrionales</taxon>
        <taxon>Spongiibacteraceae</taxon>
        <taxon>Oceanicoccus</taxon>
    </lineage>
</organism>
<reference evidence="3 4" key="1">
    <citation type="submission" date="2016-11" db="EMBL/GenBank/DDBJ databases">
        <title>Trade-off between light-utilization and light-protection in marine flavobacteria.</title>
        <authorList>
            <person name="Kumagai Y."/>
        </authorList>
    </citation>
    <scope>NUCLEOTIDE SEQUENCE [LARGE SCALE GENOMIC DNA]</scope>
    <source>
        <strain evidence="3 4">NBRC 107125</strain>
    </source>
</reference>
<dbReference type="PANTHER" id="PTHR36509">
    <property type="entry name" value="BLL3101 PROTEIN"/>
    <property type="match status" value="1"/>
</dbReference>
<dbReference type="RefSeq" id="WP_085756810.1">
    <property type="nucleotide sequence ID" value="NZ_CP019343.1"/>
</dbReference>